<accession>A0A7G2C8G8</accession>
<evidence type="ECO:0000313" key="3">
    <source>
        <dbReference type="Proteomes" id="UP000515908"/>
    </source>
</evidence>
<dbReference type="AlphaFoldDB" id="A0A7G2C8G8"/>
<reference evidence="2 3" key="1">
    <citation type="submission" date="2020-08" db="EMBL/GenBank/DDBJ databases">
        <authorList>
            <person name="Newling K."/>
            <person name="Davey J."/>
            <person name="Forrester S."/>
        </authorList>
    </citation>
    <scope>NUCLEOTIDE SEQUENCE [LARGE SCALE GENOMIC DNA]</scope>
    <source>
        <strain evidence="3">Crithidia deanei Carvalho (ATCC PRA-265)</strain>
    </source>
</reference>
<feature type="compositionally biased region" description="Polar residues" evidence="1">
    <location>
        <begin position="294"/>
        <end position="310"/>
    </location>
</feature>
<evidence type="ECO:0000256" key="1">
    <source>
        <dbReference type="SAM" id="MobiDB-lite"/>
    </source>
</evidence>
<name>A0A7G2C8G8_9TRYP</name>
<dbReference type="EMBL" id="LR877147">
    <property type="protein sequence ID" value="CAD2214292.1"/>
    <property type="molecule type" value="Genomic_DNA"/>
</dbReference>
<dbReference type="Proteomes" id="UP000515908">
    <property type="component" value="Chromosome 03"/>
</dbReference>
<feature type="region of interest" description="Disordered" evidence="1">
    <location>
        <begin position="141"/>
        <end position="164"/>
    </location>
</feature>
<organism evidence="2 3">
    <name type="scientific">Angomonas deanei</name>
    <dbReference type="NCBI Taxonomy" id="59799"/>
    <lineage>
        <taxon>Eukaryota</taxon>
        <taxon>Discoba</taxon>
        <taxon>Euglenozoa</taxon>
        <taxon>Kinetoplastea</taxon>
        <taxon>Metakinetoplastina</taxon>
        <taxon>Trypanosomatida</taxon>
        <taxon>Trypanosomatidae</taxon>
        <taxon>Strigomonadinae</taxon>
        <taxon>Angomonas</taxon>
    </lineage>
</organism>
<dbReference type="VEuPathDB" id="TriTrypDB:ADEAN_000173700"/>
<feature type="region of interest" description="Disordered" evidence="1">
    <location>
        <begin position="294"/>
        <end position="326"/>
    </location>
</feature>
<protein>
    <submittedName>
        <fullName evidence="2">Uncharacterized protein</fullName>
    </submittedName>
</protein>
<keyword evidence="3" id="KW-1185">Reference proteome</keyword>
<evidence type="ECO:0000313" key="2">
    <source>
        <dbReference type="EMBL" id="CAD2214292.1"/>
    </source>
</evidence>
<sequence>MPTPVCAVPPTPVAIGEGASTAKSSGGFFNFLYRTQKSEVAAPQPPKPLTVDAEIEVPPQPRHRALAMGGDTWTALAGVPARVSTTSAAQPAAPASIDAGLDAPAPLWCDLPSAHGRTGPRMIPSIDSFRQTEKSLNIPNFKNILAPPKPISTSPLRTEENNMPAPPERLTALVPEQNSPSDYGLAVPPKDVPQFNHAVADPLMAKEEQSNQDQFQNFVSTLFATDDVEDEYSFNAFELATNKTATRHSGKYTNYFGSTVPTLTYNATPEVESEESWDNIRKVVNMVIQATGLDSDSISHTPSPSTSKASRYTFDPFPGDRQFQGF</sequence>
<proteinExistence type="predicted"/>
<gene>
    <name evidence="2" type="ORF">ADEAN_000173700</name>
</gene>